<dbReference type="AlphaFoldDB" id="A0A834XYL9"/>
<evidence type="ECO:0000256" key="5">
    <source>
        <dbReference type="ARBA" id="ARBA00023242"/>
    </source>
</evidence>
<dbReference type="GO" id="GO:0000978">
    <property type="term" value="F:RNA polymerase II cis-regulatory region sequence-specific DNA binding"/>
    <property type="evidence" value="ECO:0007669"/>
    <property type="project" value="TreeGrafter"/>
</dbReference>
<evidence type="ECO:0000256" key="4">
    <source>
        <dbReference type="ARBA" id="ARBA00023155"/>
    </source>
</evidence>
<comment type="subcellular location">
    <subcellularLocation>
        <location evidence="1 6 7">Nucleus</location>
    </subcellularLocation>
</comment>
<feature type="compositionally biased region" description="Pro residues" evidence="8">
    <location>
        <begin position="336"/>
        <end position="345"/>
    </location>
</feature>
<evidence type="ECO:0000256" key="3">
    <source>
        <dbReference type="ARBA" id="ARBA00023125"/>
    </source>
</evidence>
<keyword evidence="4 6" id="KW-0371">Homeobox</keyword>
<evidence type="ECO:0000256" key="7">
    <source>
        <dbReference type="RuleBase" id="RU000682"/>
    </source>
</evidence>
<name>A0A834XYL9_APHGI</name>
<keyword evidence="11" id="KW-1185">Reference proteome</keyword>
<dbReference type="PANTHER" id="PTHR45793">
    <property type="entry name" value="HOMEOBOX PROTEIN"/>
    <property type="match status" value="1"/>
</dbReference>
<keyword evidence="2" id="KW-0217">Developmental protein</keyword>
<dbReference type="InterPro" id="IPR001356">
    <property type="entry name" value="HD"/>
</dbReference>
<dbReference type="PANTHER" id="PTHR45793:SF5">
    <property type="entry name" value="HOMEOTIC PROTEIN OCELLILESS"/>
    <property type="match status" value="1"/>
</dbReference>
<accession>A0A834XYL9</accession>
<reference evidence="10 11" key="1">
    <citation type="submission" date="2020-08" db="EMBL/GenBank/DDBJ databases">
        <title>Aphidius gifuensis genome sequencing and assembly.</title>
        <authorList>
            <person name="Du Z."/>
        </authorList>
    </citation>
    <scope>NUCLEOTIDE SEQUENCE [LARGE SCALE GENOMIC DNA]</scope>
    <source>
        <strain evidence="10">YNYX2018</strain>
        <tissue evidence="10">Adults</tissue>
    </source>
</reference>
<evidence type="ECO:0000313" key="11">
    <source>
        <dbReference type="Proteomes" id="UP000639338"/>
    </source>
</evidence>
<dbReference type="Gene3D" id="1.10.10.60">
    <property type="entry name" value="Homeodomain-like"/>
    <property type="match status" value="1"/>
</dbReference>
<comment type="caution">
    <text evidence="10">The sequence shown here is derived from an EMBL/GenBank/DDBJ whole genome shotgun (WGS) entry which is preliminary data.</text>
</comment>
<protein>
    <recommendedName>
        <fullName evidence="9">Homeobox domain-containing protein</fullName>
    </recommendedName>
</protein>
<dbReference type="PROSITE" id="PS50071">
    <property type="entry name" value="HOMEOBOX_2"/>
    <property type="match status" value="1"/>
</dbReference>
<dbReference type="EMBL" id="JACMRX010000003">
    <property type="protein sequence ID" value="KAF7993564.1"/>
    <property type="molecule type" value="Genomic_DNA"/>
</dbReference>
<dbReference type="OrthoDB" id="6159439at2759"/>
<feature type="region of interest" description="Disordered" evidence="8">
    <location>
        <begin position="279"/>
        <end position="354"/>
    </location>
</feature>
<proteinExistence type="predicted"/>
<dbReference type="Proteomes" id="UP000639338">
    <property type="component" value="Unassembled WGS sequence"/>
</dbReference>
<organism evidence="10 11">
    <name type="scientific">Aphidius gifuensis</name>
    <name type="common">Parasitoid wasp</name>
    <dbReference type="NCBI Taxonomy" id="684658"/>
    <lineage>
        <taxon>Eukaryota</taxon>
        <taxon>Metazoa</taxon>
        <taxon>Ecdysozoa</taxon>
        <taxon>Arthropoda</taxon>
        <taxon>Hexapoda</taxon>
        <taxon>Insecta</taxon>
        <taxon>Pterygota</taxon>
        <taxon>Neoptera</taxon>
        <taxon>Endopterygota</taxon>
        <taxon>Hymenoptera</taxon>
        <taxon>Apocrita</taxon>
        <taxon>Ichneumonoidea</taxon>
        <taxon>Braconidae</taxon>
        <taxon>Aphidiinae</taxon>
        <taxon>Aphidius</taxon>
    </lineage>
</organism>
<dbReference type="Pfam" id="PF00046">
    <property type="entry name" value="Homeodomain"/>
    <property type="match status" value="1"/>
</dbReference>
<evidence type="ECO:0000256" key="2">
    <source>
        <dbReference type="ARBA" id="ARBA00022473"/>
    </source>
</evidence>
<evidence type="ECO:0000259" key="9">
    <source>
        <dbReference type="PROSITE" id="PS50071"/>
    </source>
</evidence>
<dbReference type="CDD" id="cd00086">
    <property type="entry name" value="homeodomain"/>
    <property type="match status" value="1"/>
</dbReference>
<evidence type="ECO:0000313" key="10">
    <source>
        <dbReference type="EMBL" id="KAF7993564.1"/>
    </source>
</evidence>
<sequence length="408" mass="45748">MDKLSASVNINSSFKNKCCSNNNDINNYTNELWNDTYTEICGLIERDNPKNPQSNQLHVDTKPKLTELSVAKSISPAQVSPGEIQKYILPDTPVSSPSPSPVYQSAPRAPVTVGPEAEQNIQYHMAQVSSAPSTIVSSGQYQNNLVSGARVPTDPHRYRMAYMKYGAPSPRLQYHLGQMHPASYPYACGTRTNHTMASGPMHSLDYRYSHYMPAENNHKKPRRERTTYTRAQLEVLQALFDKEKYPSIGHREECARRIGLEEARVQVWFKNRRAKCKQQAAQQGSQEQKSNSTTNHCKSSNDSETSEPVSPMYTNNICPMPIGSVGSSASSTTIPTPSPPNPEEPTPSSTLYQHGVNQPQVDYSHSWSVPTVTPQSSVPDNNSQYTGHYNSYQYPYPGYYQPYNYNYN</sequence>
<feature type="DNA-binding region" description="Homeobox" evidence="6">
    <location>
        <begin position="221"/>
        <end position="280"/>
    </location>
</feature>
<evidence type="ECO:0000256" key="1">
    <source>
        <dbReference type="ARBA" id="ARBA00004123"/>
    </source>
</evidence>
<feature type="domain" description="Homeobox" evidence="9">
    <location>
        <begin position="219"/>
        <end position="279"/>
    </location>
</feature>
<dbReference type="GO" id="GO:0000981">
    <property type="term" value="F:DNA-binding transcription factor activity, RNA polymerase II-specific"/>
    <property type="evidence" value="ECO:0007669"/>
    <property type="project" value="TreeGrafter"/>
</dbReference>
<dbReference type="GO" id="GO:0005634">
    <property type="term" value="C:nucleus"/>
    <property type="evidence" value="ECO:0007669"/>
    <property type="project" value="UniProtKB-SubCell"/>
</dbReference>
<keyword evidence="5 6" id="KW-0539">Nucleus</keyword>
<dbReference type="SMART" id="SM00389">
    <property type="entry name" value="HOX"/>
    <property type="match status" value="1"/>
</dbReference>
<keyword evidence="3 6" id="KW-0238">DNA-binding</keyword>
<dbReference type="InterPro" id="IPR009057">
    <property type="entry name" value="Homeodomain-like_sf"/>
</dbReference>
<gene>
    <name evidence="10" type="ORF">HCN44_010159</name>
</gene>
<feature type="compositionally biased region" description="Polar residues" evidence="8">
    <location>
        <begin position="290"/>
        <end position="317"/>
    </location>
</feature>
<evidence type="ECO:0000256" key="8">
    <source>
        <dbReference type="SAM" id="MobiDB-lite"/>
    </source>
</evidence>
<dbReference type="SUPFAM" id="SSF46689">
    <property type="entry name" value="Homeodomain-like"/>
    <property type="match status" value="1"/>
</dbReference>
<feature type="compositionally biased region" description="Low complexity" evidence="8">
    <location>
        <begin position="279"/>
        <end position="289"/>
    </location>
</feature>
<evidence type="ECO:0000256" key="6">
    <source>
        <dbReference type="PROSITE-ProRule" id="PRU00108"/>
    </source>
</evidence>